<keyword evidence="7 8" id="KW-0472">Membrane</keyword>
<dbReference type="GO" id="GO:0000287">
    <property type="term" value="F:magnesium ion binding"/>
    <property type="evidence" value="ECO:0007669"/>
    <property type="project" value="TreeGrafter"/>
</dbReference>
<comment type="subcellular location">
    <subcellularLocation>
        <location evidence="1">Cell membrane</location>
        <topology evidence="1">Multi-pass membrane protein</topology>
    </subcellularLocation>
    <subcellularLocation>
        <location evidence="8">Membrane</location>
        <topology evidence="8">Multi-pass membrane protein</topology>
    </subcellularLocation>
</comment>
<proteinExistence type="inferred from homology"/>
<dbReference type="FunFam" id="1.20.58.340:FF:000012">
    <property type="entry name" value="Magnesium transport protein CorA"/>
    <property type="match status" value="1"/>
</dbReference>
<feature type="transmembrane region" description="Helical" evidence="8">
    <location>
        <begin position="254"/>
        <end position="277"/>
    </location>
</feature>
<comment type="function">
    <text evidence="8">Mediates influx of magnesium ions.</text>
</comment>
<gene>
    <name evidence="8 9" type="primary">corA</name>
    <name evidence="9" type="ORF">CF394_05550</name>
</gene>
<dbReference type="NCBIfam" id="TIGR00383">
    <property type="entry name" value="corA"/>
    <property type="match status" value="1"/>
</dbReference>
<dbReference type="SUPFAM" id="SSF143865">
    <property type="entry name" value="CorA soluble domain-like"/>
    <property type="match status" value="1"/>
</dbReference>
<sequence>MIRTLGVTTEHELVQDFTLEELQNQLFEWYWVDISNPSIDEQNLLKDYFQFHPLAIEDCLHDLQRPKLDNYDRHTFFVLHTYNEQTMEAEELDVFVGGNFVVTFHYDEMHELDEARDRLIQSTKSWKRGSMQALYQIIDKVVDHYFPIIYKIEDYLNDVEDDMSYQQDQFSMKQVFELRSDLLHLRRTINPMRDLLYRMLASSRLNFTEEERTYFQDIYDHLIKLSEMIESNRELTSDIRDSHMSMNSSRMNRIMMTLTIVSTVFIPLTFIAGVYGMNFDYMPELSWSFGYFGVLLFMFLIAGGMLVWFTYKGWFKLFKNQ</sequence>
<evidence type="ECO:0000313" key="9">
    <source>
        <dbReference type="EMBL" id="OZS78589.1"/>
    </source>
</evidence>
<evidence type="ECO:0000256" key="6">
    <source>
        <dbReference type="ARBA" id="ARBA00022989"/>
    </source>
</evidence>
<comment type="caution">
    <text evidence="9">The sequence shown here is derived from an EMBL/GenBank/DDBJ whole genome shotgun (WGS) entry which is preliminary data.</text>
</comment>
<keyword evidence="8" id="KW-0406">Ion transport</keyword>
<keyword evidence="5 8" id="KW-0812">Transmembrane</keyword>
<keyword evidence="6 8" id="KW-1133">Transmembrane helix</keyword>
<dbReference type="Gene3D" id="3.30.460.20">
    <property type="entry name" value="CorA soluble domain-like"/>
    <property type="match status" value="1"/>
</dbReference>
<dbReference type="Proteomes" id="UP000217065">
    <property type="component" value="Unassembled WGS sequence"/>
</dbReference>
<evidence type="ECO:0000256" key="3">
    <source>
        <dbReference type="ARBA" id="ARBA00022448"/>
    </source>
</evidence>
<dbReference type="PANTHER" id="PTHR46494:SF1">
    <property type="entry name" value="CORA FAMILY METAL ION TRANSPORTER (EUROFUNG)"/>
    <property type="match status" value="1"/>
</dbReference>
<dbReference type="GO" id="GO:0050897">
    <property type="term" value="F:cobalt ion binding"/>
    <property type="evidence" value="ECO:0007669"/>
    <property type="project" value="TreeGrafter"/>
</dbReference>
<dbReference type="OrthoDB" id="9803416at2"/>
<dbReference type="InterPro" id="IPR045861">
    <property type="entry name" value="CorA_cytoplasmic_dom"/>
</dbReference>
<dbReference type="SUPFAM" id="SSF144083">
    <property type="entry name" value="Magnesium transport protein CorA, transmembrane region"/>
    <property type="match status" value="1"/>
</dbReference>
<evidence type="ECO:0000256" key="8">
    <source>
        <dbReference type="RuleBase" id="RU362010"/>
    </source>
</evidence>
<feature type="transmembrane region" description="Helical" evidence="8">
    <location>
        <begin position="289"/>
        <end position="311"/>
    </location>
</feature>
<dbReference type="GO" id="GO:0015095">
    <property type="term" value="F:magnesium ion transmembrane transporter activity"/>
    <property type="evidence" value="ECO:0007669"/>
    <property type="project" value="UniProtKB-UniRule"/>
</dbReference>
<dbReference type="GO" id="GO:0015087">
    <property type="term" value="F:cobalt ion transmembrane transporter activity"/>
    <property type="evidence" value="ECO:0007669"/>
    <property type="project" value="UniProtKB-UniRule"/>
</dbReference>
<dbReference type="EMBL" id="NOKQ01000194">
    <property type="protein sequence ID" value="OZS78589.1"/>
    <property type="molecule type" value="Genomic_DNA"/>
</dbReference>
<evidence type="ECO:0000313" key="10">
    <source>
        <dbReference type="Proteomes" id="UP000217065"/>
    </source>
</evidence>
<evidence type="ECO:0000256" key="5">
    <source>
        <dbReference type="ARBA" id="ARBA00022692"/>
    </source>
</evidence>
<organism evidence="9 10">
    <name type="scientific">Tetzosporium hominis</name>
    <dbReference type="NCBI Taxonomy" id="2020506"/>
    <lineage>
        <taxon>Bacteria</taxon>
        <taxon>Bacillati</taxon>
        <taxon>Bacillota</taxon>
        <taxon>Bacilli</taxon>
        <taxon>Bacillales</taxon>
        <taxon>Caryophanaceae</taxon>
        <taxon>Tetzosporium</taxon>
    </lineage>
</organism>
<dbReference type="PANTHER" id="PTHR46494">
    <property type="entry name" value="CORA FAMILY METAL ION TRANSPORTER (EUROFUNG)"/>
    <property type="match status" value="1"/>
</dbReference>
<keyword evidence="8" id="KW-0460">Magnesium</keyword>
<dbReference type="RefSeq" id="WP_094942245.1">
    <property type="nucleotide sequence ID" value="NZ_NOKQ01000194.1"/>
</dbReference>
<dbReference type="CDD" id="cd12831">
    <property type="entry name" value="TmCorA-like_u2"/>
    <property type="match status" value="1"/>
</dbReference>
<dbReference type="InterPro" id="IPR004488">
    <property type="entry name" value="Mg/Co-transport_prot_CorA"/>
</dbReference>
<evidence type="ECO:0000256" key="4">
    <source>
        <dbReference type="ARBA" id="ARBA00022475"/>
    </source>
</evidence>
<dbReference type="Pfam" id="PF01544">
    <property type="entry name" value="CorA"/>
    <property type="match status" value="1"/>
</dbReference>
<dbReference type="GO" id="GO:0005886">
    <property type="term" value="C:plasma membrane"/>
    <property type="evidence" value="ECO:0007669"/>
    <property type="project" value="UniProtKB-SubCell"/>
</dbReference>
<dbReference type="AlphaFoldDB" id="A0A264W4T4"/>
<dbReference type="InterPro" id="IPR002523">
    <property type="entry name" value="MgTranspt_CorA/ZnTranspt_ZntB"/>
</dbReference>
<dbReference type="Gene3D" id="1.20.58.340">
    <property type="entry name" value="Magnesium transport protein CorA, transmembrane region"/>
    <property type="match status" value="2"/>
</dbReference>
<keyword evidence="4 8" id="KW-1003">Cell membrane</keyword>
<protein>
    <recommendedName>
        <fullName evidence="8">Magnesium transport protein CorA</fullName>
    </recommendedName>
</protein>
<evidence type="ECO:0000256" key="7">
    <source>
        <dbReference type="ARBA" id="ARBA00023136"/>
    </source>
</evidence>
<evidence type="ECO:0000256" key="2">
    <source>
        <dbReference type="ARBA" id="ARBA00009765"/>
    </source>
</evidence>
<reference evidence="9 10" key="1">
    <citation type="submission" date="2017-07" db="EMBL/GenBank/DDBJ databases">
        <title>Tetzosporium hominis gen.nov. sp.nov.</title>
        <authorList>
            <person name="Tetz G."/>
            <person name="Tetz V."/>
        </authorList>
    </citation>
    <scope>NUCLEOTIDE SEQUENCE [LARGE SCALE GENOMIC DNA]</scope>
    <source>
        <strain evidence="9 10">VT-49</strain>
    </source>
</reference>
<comment type="similarity">
    <text evidence="2 8">Belongs to the CorA metal ion transporter (MIT) (TC 1.A.35) family.</text>
</comment>
<name>A0A264W4T4_9BACL</name>
<dbReference type="InterPro" id="IPR045863">
    <property type="entry name" value="CorA_TM1_TM2"/>
</dbReference>
<evidence type="ECO:0000256" key="1">
    <source>
        <dbReference type="ARBA" id="ARBA00004651"/>
    </source>
</evidence>
<accession>A0A264W4T4</accession>
<keyword evidence="3 8" id="KW-0813">Transport</keyword>
<keyword evidence="10" id="KW-1185">Reference proteome</keyword>